<evidence type="ECO:0000256" key="3">
    <source>
        <dbReference type="ARBA" id="ARBA00022989"/>
    </source>
</evidence>
<feature type="transmembrane region" description="Helical" evidence="5">
    <location>
        <begin position="360"/>
        <end position="383"/>
    </location>
</feature>
<evidence type="ECO:0000256" key="5">
    <source>
        <dbReference type="SAM" id="Phobius"/>
    </source>
</evidence>
<dbReference type="GO" id="GO:0016020">
    <property type="term" value="C:membrane"/>
    <property type="evidence" value="ECO:0007669"/>
    <property type="project" value="UniProtKB-SubCell"/>
</dbReference>
<evidence type="ECO:0000256" key="2">
    <source>
        <dbReference type="ARBA" id="ARBA00022692"/>
    </source>
</evidence>
<feature type="transmembrane region" description="Helical" evidence="5">
    <location>
        <begin position="276"/>
        <end position="295"/>
    </location>
</feature>
<feature type="transmembrane region" description="Helical" evidence="5">
    <location>
        <begin position="243"/>
        <end position="264"/>
    </location>
</feature>
<evidence type="ECO:0000313" key="7">
    <source>
        <dbReference type="EMBL" id="KAG2392173.1"/>
    </source>
</evidence>
<dbReference type="RefSeq" id="XP_044554067.1">
    <property type="nucleotide sequence ID" value="XM_044688190.1"/>
</dbReference>
<comment type="subcellular location">
    <subcellularLocation>
        <location evidence="1">Membrane</location>
    </subcellularLocation>
</comment>
<feature type="transmembrane region" description="Helical" evidence="5">
    <location>
        <begin position="86"/>
        <end position="107"/>
    </location>
</feature>
<feature type="transmembrane region" description="Helical" evidence="5">
    <location>
        <begin position="192"/>
        <end position="210"/>
    </location>
</feature>
<keyword evidence="8" id="KW-1185">Reference proteome</keyword>
<feature type="transmembrane region" description="Helical" evidence="5">
    <location>
        <begin position="460"/>
        <end position="477"/>
    </location>
</feature>
<evidence type="ECO:0000256" key="4">
    <source>
        <dbReference type="ARBA" id="ARBA00023136"/>
    </source>
</evidence>
<feature type="transmembrane region" description="Helical" evidence="5">
    <location>
        <begin position="414"/>
        <end position="439"/>
    </location>
</feature>
<comment type="caution">
    <text evidence="7">The sequence shown here is derived from an EMBL/GenBank/DDBJ whole genome shotgun (WGS) entry which is preliminary data.</text>
</comment>
<dbReference type="Proteomes" id="UP000816034">
    <property type="component" value="Unassembled WGS sequence"/>
</dbReference>
<accession>A0AA88GZR6</accession>
<evidence type="ECO:0000259" key="6">
    <source>
        <dbReference type="Pfam" id="PF01490"/>
    </source>
</evidence>
<sequence length="558" mass="62515">MSMGTHDDDYGTTDEANHQQDVVGIAEMHHEHQHINYVDAPMKQRKKKSSEAHTYGSFVAYCFCVNYILGVGVLGVPNGFQQGGVLIGPIFLFIVTIFAALVLNWILETLCRANAFMKEQEKQKLEEKSSLLHHEPSSEDGNETAVVTASVDTDNRVIIEDHTATSELFEFPQRRYEMNELSRLFLGRIGKVIYEIALCCYLYGSLWSYSTVFAESMASHVPLPINGWFTCNVYSDTSSTCDALYKIYVGLYALVVVPMTCLNLTEQKPVQIILTIFRYVALALMIGVAFISMFVDPYSRYPSNPHTAMERHPPYVSETYLARGQGIYILLPICIYSQILHHSVPGLCEPVRNKKHLPAIFTSTFVTTYLFYTILGIVLAVYYGDNILGTCSLNFGYYRGGKPFGMSTPIWAELIVYVIILFPAIDVLSAFPLNAITLGNNIHAAFFTGTKWMDSRKIQVVFRLVAAVPPIIGALFVSNLEFILKYVGLFGFLITFVIPPTLFLVSKYKARKQFGTEKTPYTRSIISSNILAVICILFGVAAIIYCIIANIVESVIQK</sequence>
<keyword evidence="3 5" id="KW-1133">Transmembrane helix</keyword>
<dbReference type="PANTHER" id="PTHR16189">
    <property type="entry name" value="TRANSMEMBRANE PROTEIN 104-RELATED"/>
    <property type="match status" value="1"/>
</dbReference>
<dbReference type="Pfam" id="PF01490">
    <property type="entry name" value="Aa_trans"/>
    <property type="match status" value="1"/>
</dbReference>
<keyword evidence="4 5" id="KW-0472">Membrane</keyword>
<dbReference type="InterPro" id="IPR013057">
    <property type="entry name" value="AA_transpt_TM"/>
</dbReference>
<dbReference type="PANTHER" id="PTHR16189:SF2">
    <property type="entry name" value="AMINO ACID TRANSPORTER TRANSMEMBRANE DOMAIN-CONTAINING PROTEIN"/>
    <property type="match status" value="1"/>
</dbReference>
<proteinExistence type="predicted"/>
<feature type="transmembrane region" description="Helical" evidence="5">
    <location>
        <begin position="526"/>
        <end position="552"/>
    </location>
</feature>
<dbReference type="AlphaFoldDB" id="A0AA88GZR6"/>
<reference evidence="7 8" key="1">
    <citation type="journal article" date="2018" name="BMC Genomics">
        <title>The genome of Naegleria lovaniensis, the basis for a comparative approach to unravel pathogenicity factors of the human pathogenic amoeba N. fowleri.</title>
        <authorList>
            <person name="Liechti N."/>
            <person name="Schurch N."/>
            <person name="Bruggmann R."/>
            <person name="Wittwer M."/>
        </authorList>
    </citation>
    <scope>NUCLEOTIDE SEQUENCE [LARGE SCALE GENOMIC DNA]</scope>
    <source>
        <strain evidence="7 8">ATCC 30569</strain>
    </source>
</reference>
<name>A0AA88GZR6_NAELO</name>
<feature type="domain" description="Amino acid transporter transmembrane" evidence="6">
    <location>
        <begin position="174"/>
        <end position="551"/>
    </location>
</feature>
<feature type="transmembrane region" description="Helical" evidence="5">
    <location>
        <begin position="483"/>
        <end position="505"/>
    </location>
</feature>
<feature type="transmembrane region" description="Helical" evidence="5">
    <location>
        <begin position="52"/>
        <end position="74"/>
    </location>
</feature>
<protein>
    <recommendedName>
        <fullName evidence="6">Amino acid transporter transmembrane domain-containing protein</fullName>
    </recommendedName>
</protein>
<dbReference type="EMBL" id="PYSW02000005">
    <property type="protein sequence ID" value="KAG2392173.1"/>
    <property type="molecule type" value="Genomic_DNA"/>
</dbReference>
<evidence type="ECO:0000256" key="1">
    <source>
        <dbReference type="ARBA" id="ARBA00004370"/>
    </source>
</evidence>
<gene>
    <name evidence="7" type="ORF">C9374_012425</name>
</gene>
<dbReference type="GeneID" id="68104879"/>
<evidence type="ECO:0000313" key="8">
    <source>
        <dbReference type="Proteomes" id="UP000816034"/>
    </source>
</evidence>
<organism evidence="7 8">
    <name type="scientific">Naegleria lovaniensis</name>
    <name type="common">Amoeba</name>
    <dbReference type="NCBI Taxonomy" id="51637"/>
    <lineage>
        <taxon>Eukaryota</taxon>
        <taxon>Discoba</taxon>
        <taxon>Heterolobosea</taxon>
        <taxon>Tetramitia</taxon>
        <taxon>Eutetramitia</taxon>
        <taxon>Vahlkampfiidae</taxon>
        <taxon>Naegleria</taxon>
    </lineage>
</organism>
<keyword evidence="2 5" id="KW-0812">Transmembrane</keyword>